<dbReference type="Gene3D" id="3.40.390.10">
    <property type="entry name" value="Collagenase (Catalytic Domain)"/>
    <property type="match status" value="1"/>
</dbReference>
<evidence type="ECO:0000313" key="9">
    <source>
        <dbReference type="Proteomes" id="UP000515160"/>
    </source>
</evidence>
<dbReference type="PANTHER" id="PTHR10127">
    <property type="entry name" value="DISCOIDIN, CUB, EGF, LAMININ , AND ZINC METALLOPROTEASE DOMAIN CONTAINING"/>
    <property type="match status" value="1"/>
</dbReference>
<feature type="chain" id="PRO_5028520468" description="Metalloendopeptidase" evidence="7">
    <location>
        <begin position="17"/>
        <end position="231"/>
    </location>
</feature>
<feature type="active site" evidence="6">
    <location>
        <position position="128"/>
    </location>
</feature>
<feature type="signal peptide" evidence="7">
    <location>
        <begin position="1"/>
        <end position="16"/>
    </location>
</feature>
<dbReference type="PROSITE" id="PS51864">
    <property type="entry name" value="ASTACIN"/>
    <property type="match status" value="1"/>
</dbReference>
<evidence type="ECO:0000256" key="3">
    <source>
        <dbReference type="ARBA" id="ARBA00022801"/>
    </source>
</evidence>
<dbReference type="Pfam" id="PF01400">
    <property type="entry name" value="Astacin"/>
    <property type="match status" value="1"/>
</dbReference>
<dbReference type="GO" id="GO:0006508">
    <property type="term" value="P:proteolysis"/>
    <property type="evidence" value="ECO:0007669"/>
    <property type="project" value="UniProtKB-KW"/>
</dbReference>
<evidence type="ECO:0000256" key="4">
    <source>
        <dbReference type="ARBA" id="ARBA00022833"/>
    </source>
</evidence>
<dbReference type="SMART" id="SM00235">
    <property type="entry name" value="ZnMc"/>
    <property type="match status" value="1"/>
</dbReference>
<evidence type="ECO:0000256" key="7">
    <source>
        <dbReference type="RuleBase" id="RU361183"/>
    </source>
</evidence>
<dbReference type="EC" id="3.4.24.-" evidence="7"/>
<keyword evidence="5 6" id="KW-0482">Metalloprotease</keyword>
<organism evidence="9 10">
    <name type="scientific">Drosophila albomicans</name>
    <name type="common">Fruit fly</name>
    <dbReference type="NCBI Taxonomy" id="7291"/>
    <lineage>
        <taxon>Eukaryota</taxon>
        <taxon>Metazoa</taxon>
        <taxon>Ecdysozoa</taxon>
        <taxon>Arthropoda</taxon>
        <taxon>Hexapoda</taxon>
        <taxon>Insecta</taxon>
        <taxon>Pterygota</taxon>
        <taxon>Neoptera</taxon>
        <taxon>Endopterygota</taxon>
        <taxon>Diptera</taxon>
        <taxon>Brachycera</taxon>
        <taxon>Muscomorpha</taxon>
        <taxon>Ephydroidea</taxon>
        <taxon>Drosophilidae</taxon>
        <taxon>Drosophila</taxon>
    </lineage>
</organism>
<evidence type="ECO:0000256" key="2">
    <source>
        <dbReference type="ARBA" id="ARBA00022723"/>
    </source>
</evidence>
<evidence type="ECO:0000256" key="6">
    <source>
        <dbReference type="PROSITE-ProRule" id="PRU01211"/>
    </source>
</evidence>
<evidence type="ECO:0000259" key="8">
    <source>
        <dbReference type="PROSITE" id="PS51864"/>
    </source>
</evidence>
<evidence type="ECO:0000313" key="10">
    <source>
        <dbReference type="RefSeq" id="XP_034114171.1"/>
    </source>
</evidence>
<keyword evidence="1 6" id="KW-0645">Protease</keyword>
<dbReference type="PRINTS" id="PR00480">
    <property type="entry name" value="ASTACIN"/>
</dbReference>
<name>A0A6P8XD37_DROAB</name>
<dbReference type="PANTHER" id="PTHR10127:SF780">
    <property type="entry name" value="METALLOENDOPEPTIDASE"/>
    <property type="match status" value="1"/>
</dbReference>
<dbReference type="InterPro" id="IPR006026">
    <property type="entry name" value="Peptidase_Metallo"/>
</dbReference>
<gene>
    <name evidence="10" type="primary">LOC117574443</name>
</gene>
<reference evidence="10" key="1">
    <citation type="submission" date="2025-08" db="UniProtKB">
        <authorList>
            <consortium name="RefSeq"/>
        </authorList>
    </citation>
    <scope>IDENTIFICATION</scope>
    <source>
        <strain evidence="10">15112-1751.03</strain>
        <tissue evidence="10">Whole Adult</tissue>
    </source>
</reference>
<dbReference type="GO" id="GO:0004222">
    <property type="term" value="F:metalloendopeptidase activity"/>
    <property type="evidence" value="ECO:0007669"/>
    <property type="project" value="UniProtKB-UniRule"/>
</dbReference>
<feature type="binding site" evidence="6">
    <location>
        <position position="127"/>
    </location>
    <ligand>
        <name>Zn(2+)</name>
        <dbReference type="ChEBI" id="CHEBI:29105"/>
        <note>catalytic</note>
    </ligand>
</feature>
<dbReference type="GO" id="GO:0008270">
    <property type="term" value="F:zinc ion binding"/>
    <property type="evidence" value="ECO:0007669"/>
    <property type="project" value="UniProtKB-UniRule"/>
</dbReference>
<dbReference type="AlphaFoldDB" id="A0A6P8XD37"/>
<keyword evidence="2 6" id="KW-0479">Metal-binding</keyword>
<evidence type="ECO:0000256" key="5">
    <source>
        <dbReference type="ARBA" id="ARBA00023049"/>
    </source>
</evidence>
<dbReference type="CDD" id="cd04280">
    <property type="entry name" value="ZnMc_astacin_like"/>
    <property type="match status" value="1"/>
</dbReference>
<keyword evidence="9" id="KW-1185">Reference proteome</keyword>
<dbReference type="RefSeq" id="XP_034114171.1">
    <property type="nucleotide sequence ID" value="XM_034258280.2"/>
</dbReference>
<dbReference type="GeneID" id="117574443"/>
<evidence type="ECO:0000256" key="1">
    <source>
        <dbReference type="ARBA" id="ARBA00022670"/>
    </source>
</evidence>
<keyword evidence="4 6" id="KW-0862">Zinc</keyword>
<feature type="binding site" evidence="6">
    <location>
        <position position="131"/>
    </location>
    <ligand>
        <name>Zn(2+)</name>
        <dbReference type="ChEBI" id="CHEBI:29105"/>
        <note>catalytic</note>
    </ligand>
</feature>
<dbReference type="Proteomes" id="UP000515160">
    <property type="component" value="Chromosome 2R"/>
</dbReference>
<dbReference type="InterPro" id="IPR024079">
    <property type="entry name" value="MetalloPept_cat_dom_sf"/>
</dbReference>
<dbReference type="OrthoDB" id="291007at2759"/>
<proteinExistence type="predicted"/>
<dbReference type="InterPro" id="IPR034035">
    <property type="entry name" value="Astacin-like_dom"/>
</dbReference>
<feature type="binding site" evidence="6">
    <location>
        <position position="137"/>
    </location>
    <ligand>
        <name>Zn(2+)</name>
        <dbReference type="ChEBI" id="CHEBI:29105"/>
        <note>catalytic</note>
    </ligand>
</feature>
<sequence>MWSIIVSLGLVSIVSAEYFQCDSNEIDKTRNALKNPSRLWPNTQIYYHLSSELSDEEKSNVRRALTLFSEQTCLKFLEVEESSPLHYVYYKKSPKRCATYVGYIPMFRPHVVHLTEGCLNHTGPIQHETLHVLGLYHEQSRQDRDQHVFIDWANIERKKWNNFAIVKGTTSYGVPYDFDSIMHYRKNAFAKNDSIPTIYAKVNGKPVEREMGQRLAPSEGDLIKIRKMYNC</sequence>
<feature type="domain" description="Peptidase M12A" evidence="8">
    <location>
        <begin position="31"/>
        <end position="231"/>
    </location>
</feature>
<keyword evidence="3 6" id="KW-0378">Hydrolase</keyword>
<protein>
    <recommendedName>
        <fullName evidence="7">Metalloendopeptidase</fullName>
        <ecNumber evidence="7">3.4.24.-</ecNumber>
    </recommendedName>
</protein>
<dbReference type="SUPFAM" id="SSF55486">
    <property type="entry name" value="Metalloproteases ('zincins'), catalytic domain"/>
    <property type="match status" value="1"/>
</dbReference>
<comment type="caution">
    <text evidence="6">Lacks conserved residue(s) required for the propagation of feature annotation.</text>
</comment>
<comment type="cofactor">
    <cofactor evidence="6 7">
        <name>Zn(2+)</name>
        <dbReference type="ChEBI" id="CHEBI:29105"/>
    </cofactor>
    <text evidence="6 7">Binds 1 zinc ion per subunit.</text>
</comment>
<dbReference type="InterPro" id="IPR001506">
    <property type="entry name" value="Peptidase_M12A"/>
</dbReference>
<keyword evidence="7" id="KW-0732">Signal</keyword>
<accession>A0A6P8XD37</accession>